<dbReference type="SUPFAM" id="SSF53448">
    <property type="entry name" value="Nucleotide-diphospho-sugar transferases"/>
    <property type="match status" value="1"/>
</dbReference>
<name>A0A4U2YRF5_9ACTN</name>
<evidence type="ECO:0000313" key="2">
    <source>
        <dbReference type="EMBL" id="TKI63997.1"/>
    </source>
</evidence>
<dbReference type="Gene3D" id="3.90.550.10">
    <property type="entry name" value="Spore Coat Polysaccharide Biosynthesis Protein SpsA, Chain A"/>
    <property type="match status" value="1"/>
</dbReference>
<reference evidence="2 3" key="1">
    <citation type="submission" date="2019-04" db="EMBL/GenBank/DDBJ databases">
        <authorList>
            <person name="Dong K."/>
        </authorList>
    </citation>
    <scope>NUCLEOTIDE SEQUENCE [LARGE SCALE GENOMIC DNA]</scope>
    <source>
        <strain evidence="3">dk3543</strain>
    </source>
</reference>
<evidence type="ECO:0000313" key="3">
    <source>
        <dbReference type="Proteomes" id="UP000307808"/>
    </source>
</evidence>
<dbReference type="OrthoDB" id="6713581at2"/>
<keyword evidence="3" id="KW-1185">Reference proteome</keyword>
<dbReference type="InterPro" id="IPR029044">
    <property type="entry name" value="Nucleotide-diphossugar_trans"/>
</dbReference>
<sequence length="623" mass="67789">MAWTLRPGGRDRQQGTPGSTAAAAPAAAAPRRPVIDLFRGLSGTTLVLVTDPDVLPLLPKDTAALDARVVHLWEHDLPDEWEADVVPEWESVLLVTMDRSTLRRAAAELPDTGPVTEVGVWLVGARDVAVVVPRPEWTPVRRLEVQQLERPGRGVSMVLGFVRTVRSRRVLQEVAVQAVQSSRRERSGLVTAYAGRRPAPGLDLRAPVLTDLTDAVDPERVVPPDVIVADPALIESRADAALAEHHVLGRAPVVVTDPGLDPVDELVFTPRGWRREPAHPVVDLSELAGPGGVTEQTVKRARGHRGVRLDLATTPTADLLKLTMAGIPTLVTGSDPRLAPELSELLATVPDLDDSLVRDAWSVKLRRATFDHHSTLAWRDGLARRAGATRLLTGPVGLPGLSVLLATKRAHELEGAVARVAAQVGAEIELVVATHGFTADKARLTEILGREPVLLSCGDDVLFGDVLTRAAQAASFDVVMKMDDDDWYSTHAVHDLLMARRFSGADVVGFPAEFVHLAEFDETIRRNHASECWTTFVAGGSLTLSRDLLREVGWFRPVRRWVDGQLLSMVIASGGTVYRTHGLDYVLMRNTHGHTWDGDPDGFRAEGTVDRTWQGFRPPEEGL</sequence>
<dbReference type="EMBL" id="SZPY01000001">
    <property type="protein sequence ID" value="TKI63997.1"/>
    <property type="molecule type" value="Genomic_DNA"/>
</dbReference>
<organism evidence="2 3">
    <name type="scientific">Nocardioides jishulii</name>
    <dbReference type="NCBI Taxonomy" id="2575440"/>
    <lineage>
        <taxon>Bacteria</taxon>
        <taxon>Bacillati</taxon>
        <taxon>Actinomycetota</taxon>
        <taxon>Actinomycetes</taxon>
        <taxon>Propionibacteriales</taxon>
        <taxon>Nocardioidaceae</taxon>
        <taxon>Nocardioides</taxon>
    </lineage>
</organism>
<feature type="region of interest" description="Disordered" evidence="1">
    <location>
        <begin position="1"/>
        <end position="27"/>
    </location>
</feature>
<dbReference type="AlphaFoldDB" id="A0A4U2YRF5"/>
<accession>A0A4U2YRF5</accession>
<gene>
    <name evidence="2" type="ORF">FC770_02110</name>
</gene>
<proteinExistence type="predicted"/>
<evidence type="ECO:0008006" key="4">
    <source>
        <dbReference type="Google" id="ProtNLM"/>
    </source>
</evidence>
<comment type="caution">
    <text evidence="2">The sequence shown here is derived from an EMBL/GenBank/DDBJ whole genome shotgun (WGS) entry which is preliminary data.</text>
</comment>
<protein>
    <recommendedName>
        <fullName evidence="4">Glycosyltransferase</fullName>
    </recommendedName>
</protein>
<evidence type="ECO:0000256" key="1">
    <source>
        <dbReference type="SAM" id="MobiDB-lite"/>
    </source>
</evidence>
<dbReference type="Proteomes" id="UP000307808">
    <property type="component" value="Unassembled WGS sequence"/>
</dbReference>
<dbReference type="RefSeq" id="WP_137064461.1">
    <property type="nucleotide sequence ID" value="NZ_CP040748.1"/>
</dbReference>